<accession>A0A251R180</accession>
<dbReference type="InterPro" id="IPR036390">
    <property type="entry name" value="WH_DNA-bd_sf"/>
</dbReference>
<protein>
    <recommendedName>
        <fullName evidence="6">TIR domain-containing protein</fullName>
    </recommendedName>
</protein>
<dbReference type="Gene3D" id="3.40.50.300">
    <property type="entry name" value="P-loop containing nucleotide triphosphate hydrolases"/>
    <property type="match status" value="1"/>
</dbReference>
<dbReference type="Gene3D" id="3.80.10.10">
    <property type="entry name" value="Ribonuclease Inhibitor"/>
    <property type="match status" value="1"/>
</dbReference>
<dbReference type="InterPro" id="IPR035897">
    <property type="entry name" value="Toll_tir_struct_dom_sf"/>
</dbReference>
<dbReference type="InterPro" id="IPR000157">
    <property type="entry name" value="TIR_dom"/>
</dbReference>
<evidence type="ECO:0000256" key="3">
    <source>
        <dbReference type="ARBA" id="ARBA00022821"/>
    </source>
</evidence>
<feature type="compositionally biased region" description="Acidic residues" evidence="5">
    <location>
        <begin position="837"/>
        <end position="854"/>
    </location>
</feature>
<dbReference type="PRINTS" id="PR00364">
    <property type="entry name" value="DISEASERSIST"/>
</dbReference>
<dbReference type="InterPro" id="IPR058192">
    <property type="entry name" value="WHD_ROQ1-like"/>
</dbReference>
<dbReference type="Pfam" id="PF23282">
    <property type="entry name" value="WHD_ROQ1"/>
    <property type="match status" value="1"/>
</dbReference>
<keyword evidence="2" id="KW-0677">Repeat</keyword>
<dbReference type="GO" id="GO:0006952">
    <property type="term" value="P:defense response"/>
    <property type="evidence" value="ECO:0007669"/>
    <property type="project" value="UniProtKB-KW"/>
</dbReference>
<evidence type="ECO:0000256" key="2">
    <source>
        <dbReference type="ARBA" id="ARBA00022737"/>
    </source>
</evidence>
<dbReference type="InterPro" id="IPR042197">
    <property type="entry name" value="Apaf_helical"/>
</dbReference>
<keyword evidence="3" id="KW-0611">Plant defense</keyword>
<dbReference type="InterPro" id="IPR002182">
    <property type="entry name" value="NB-ARC"/>
</dbReference>
<evidence type="ECO:0000256" key="1">
    <source>
        <dbReference type="ARBA" id="ARBA00022614"/>
    </source>
</evidence>
<dbReference type="InterPro" id="IPR032675">
    <property type="entry name" value="LRR_dom_sf"/>
</dbReference>
<dbReference type="Proteomes" id="UP000006882">
    <property type="component" value="Chromosome G1"/>
</dbReference>
<dbReference type="SUPFAM" id="SSF52200">
    <property type="entry name" value="Toll/Interleukin receptor TIR domain"/>
    <property type="match status" value="1"/>
</dbReference>
<dbReference type="PANTHER" id="PTHR11017">
    <property type="entry name" value="LEUCINE-RICH REPEAT-CONTAINING PROTEIN"/>
    <property type="match status" value="1"/>
</dbReference>
<dbReference type="InterPro" id="IPR044974">
    <property type="entry name" value="Disease_R_plants"/>
</dbReference>
<feature type="domain" description="TIR" evidence="6">
    <location>
        <begin position="21"/>
        <end position="188"/>
    </location>
</feature>
<keyword evidence="4" id="KW-0520">NAD</keyword>
<dbReference type="Gramene" id="ONI28795">
    <property type="protein sequence ID" value="ONI28795"/>
    <property type="gene ID" value="PRUPE_1G161700"/>
</dbReference>
<gene>
    <name evidence="7" type="ORF">PRUPE_1G161700</name>
</gene>
<dbReference type="PROSITE" id="PS50104">
    <property type="entry name" value="TIR"/>
    <property type="match status" value="1"/>
</dbReference>
<evidence type="ECO:0000313" key="8">
    <source>
        <dbReference type="Proteomes" id="UP000006882"/>
    </source>
</evidence>
<evidence type="ECO:0000256" key="5">
    <source>
        <dbReference type="SAM" id="MobiDB-lite"/>
    </source>
</evidence>
<reference evidence="7 8" key="1">
    <citation type="journal article" date="2013" name="Nat. Genet.">
        <title>The high-quality draft genome of peach (Prunus persica) identifies unique patterns of genetic diversity, domestication and genome evolution.</title>
        <authorList>
            <consortium name="International Peach Genome Initiative"/>
            <person name="Verde I."/>
            <person name="Abbott A.G."/>
            <person name="Scalabrin S."/>
            <person name="Jung S."/>
            <person name="Shu S."/>
            <person name="Marroni F."/>
            <person name="Zhebentyayeva T."/>
            <person name="Dettori M.T."/>
            <person name="Grimwood J."/>
            <person name="Cattonaro F."/>
            <person name="Zuccolo A."/>
            <person name="Rossini L."/>
            <person name="Jenkins J."/>
            <person name="Vendramin E."/>
            <person name="Meisel L.A."/>
            <person name="Decroocq V."/>
            <person name="Sosinski B."/>
            <person name="Prochnik S."/>
            <person name="Mitros T."/>
            <person name="Policriti A."/>
            <person name="Cipriani G."/>
            <person name="Dondini L."/>
            <person name="Ficklin S."/>
            <person name="Goodstein D.M."/>
            <person name="Xuan P."/>
            <person name="Del Fabbro C."/>
            <person name="Aramini V."/>
            <person name="Copetti D."/>
            <person name="Gonzalez S."/>
            <person name="Horner D.S."/>
            <person name="Falchi R."/>
            <person name="Lucas S."/>
            <person name="Mica E."/>
            <person name="Maldonado J."/>
            <person name="Lazzari B."/>
            <person name="Bielenberg D."/>
            <person name="Pirona R."/>
            <person name="Miculan M."/>
            <person name="Barakat A."/>
            <person name="Testolin R."/>
            <person name="Stella A."/>
            <person name="Tartarini S."/>
            <person name="Tonutti P."/>
            <person name="Arus P."/>
            <person name="Orellana A."/>
            <person name="Wells C."/>
            <person name="Main D."/>
            <person name="Vizzotto G."/>
            <person name="Silva H."/>
            <person name="Salamini F."/>
            <person name="Schmutz J."/>
            <person name="Morgante M."/>
            <person name="Rokhsar D.S."/>
        </authorList>
    </citation>
    <scope>NUCLEOTIDE SEQUENCE [LARGE SCALE GENOMIC DNA]</scope>
    <source>
        <strain evidence="8">cv. Nemared</strain>
    </source>
</reference>
<evidence type="ECO:0000256" key="4">
    <source>
        <dbReference type="ARBA" id="ARBA00023027"/>
    </source>
</evidence>
<dbReference type="PANTHER" id="PTHR11017:SF587">
    <property type="entry name" value="NB-ARC DOMAIN PROTEIN"/>
    <property type="match status" value="1"/>
</dbReference>
<dbReference type="eggNOG" id="ENOG502R4BG">
    <property type="taxonomic scope" value="Eukaryota"/>
</dbReference>
<dbReference type="Gene3D" id="3.40.50.10140">
    <property type="entry name" value="Toll/interleukin-1 receptor homology (TIR) domain"/>
    <property type="match status" value="1"/>
</dbReference>
<dbReference type="InterPro" id="IPR027417">
    <property type="entry name" value="P-loop_NTPase"/>
</dbReference>
<dbReference type="EMBL" id="CM007651">
    <property type="protein sequence ID" value="ONI28795.1"/>
    <property type="molecule type" value="Genomic_DNA"/>
</dbReference>
<dbReference type="Pfam" id="PF00931">
    <property type="entry name" value="NB-ARC"/>
    <property type="match status" value="1"/>
</dbReference>
<proteinExistence type="predicted"/>
<keyword evidence="1" id="KW-0433">Leucine-rich repeat</keyword>
<keyword evidence="8" id="KW-1185">Reference proteome</keyword>
<evidence type="ECO:0000259" key="6">
    <source>
        <dbReference type="PROSITE" id="PS50104"/>
    </source>
</evidence>
<sequence length="871" mass="97857">MLASMANRGASSSSASFTKSWKYHVFLSFKGEDTRHNFTDHLYSALCQQGINSFRDDDELIRGEEISSALFTAIEESKISVVVFSKNYASSKWCLDELVKILDCKKSKQQLVIPVFYKVNPSDVRNQRGSFGDALANMECKYKENMQKVNKWRAALSQVASLSGFTLDERQSEYEFIQNIIEEISKHVLNTVCLEVAEHPVGMQAQVQVMNELLDLGESDVRMIGVWGTGGIGKTTIAKAVYNSIAHKFESCSFLANVRERSTSHEGSVGLQENLLSDIQRVKNLKVTNVDKGVTMIKEWLSRRKVLLVLDDVDDMEQLHKLVGARDWFGVGSRIIITTRDKQLLTAHEVNLIHEVKILDDDKALELFCWHAFKTSGPPLGDYVKLAERAIRYAQGLPLALKVLGCCLCGGSIDKWEHALDGFKSKKIQDVLKISYDTLDDIVKEVFLDIACFFKGKSRNYVIETLEACDLSPRYGIEVLIEKALISVEHGDYIRMHDLLEEMGKDIVEQESPTEAGGRSRLWFHEDVEHVLTNNTGKKKIVAIMLNSPKKDYEIFLDVDCFSKMKNLKIFMNYNVCLSGDIGCLPNMLRVLDWYRCPLQSFPPNFRPKGLGLLNLPYSRIKQLGEGLKHLTKLTSLNLMGSEFLTEIPDLSGSPNLRYLNASCCESLVEAAVNTEHFINVLLPGSEVPESLSFRKDVGVLLPNDNDHLLDLPIEIPWTSGLENLVLCIVCEPTESFIRLQFPYLSILNSTYPGNDYSVSKGLTGAGHVGLRYIAVPRKIPLPAHTKRRSDDQLKSFIHRIINVSYKGGRGLFKSCGVHLSLNSMPKDGFGFCSMPEDGDDDENEEELDADDGDEVRPGKRKKITSLCISM</sequence>
<dbReference type="SUPFAM" id="SSF52540">
    <property type="entry name" value="P-loop containing nucleoside triphosphate hydrolases"/>
    <property type="match status" value="1"/>
</dbReference>
<organism evidence="7 8">
    <name type="scientific">Prunus persica</name>
    <name type="common">Peach</name>
    <name type="synonym">Amygdalus persica</name>
    <dbReference type="NCBI Taxonomy" id="3760"/>
    <lineage>
        <taxon>Eukaryota</taxon>
        <taxon>Viridiplantae</taxon>
        <taxon>Streptophyta</taxon>
        <taxon>Embryophyta</taxon>
        <taxon>Tracheophyta</taxon>
        <taxon>Spermatophyta</taxon>
        <taxon>Magnoliopsida</taxon>
        <taxon>eudicotyledons</taxon>
        <taxon>Gunneridae</taxon>
        <taxon>Pentapetalae</taxon>
        <taxon>rosids</taxon>
        <taxon>fabids</taxon>
        <taxon>Rosales</taxon>
        <taxon>Rosaceae</taxon>
        <taxon>Amygdaloideae</taxon>
        <taxon>Amygdaleae</taxon>
        <taxon>Prunus</taxon>
    </lineage>
</organism>
<dbReference type="SMART" id="SM00255">
    <property type="entry name" value="TIR"/>
    <property type="match status" value="1"/>
</dbReference>
<dbReference type="AlphaFoldDB" id="A0A251R180"/>
<dbReference type="FunFam" id="3.40.50.10140:FF:000007">
    <property type="entry name" value="Disease resistance protein (TIR-NBS-LRR class)"/>
    <property type="match status" value="1"/>
</dbReference>
<dbReference type="SUPFAM" id="SSF52058">
    <property type="entry name" value="L domain-like"/>
    <property type="match status" value="1"/>
</dbReference>
<dbReference type="SUPFAM" id="SSF46785">
    <property type="entry name" value="Winged helix' DNA-binding domain"/>
    <property type="match status" value="1"/>
</dbReference>
<dbReference type="GO" id="GO:0007165">
    <property type="term" value="P:signal transduction"/>
    <property type="evidence" value="ECO:0007669"/>
    <property type="project" value="InterPro"/>
</dbReference>
<dbReference type="Pfam" id="PF01582">
    <property type="entry name" value="TIR"/>
    <property type="match status" value="1"/>
</dbReference>
<feature type="region of interest" description="Disordered" evidence="5">
    <location>
        <begin position="833"/>
        <end position="859"/>
    </location>
</feature>
<dbReference type="GO" id="GO:0043531">
    <property type="term" value="F:ADP binding"/>
    <property type="evidence" value="ECO:0007669"/>
    <property type="project" value="InterPro"/>
</dbReference>
<dbReference type="Gene3D" id="1.10.8.430">
    <property type="entry name" value="Helical domain of apoptotic protease-activating factors"/>
    <property type="match status" value="1"/>
</dbReference>
<name>A0A251R180_PRUPE</name>
<evidence type="ECO:0000313" key="7">
    <source>
        <dbReference type="EMBL" id="ONI28795.1"/>
    </source>
</evidence>